<dbReference type="PaxDb" id="4577-GRMZM5G815955_P01"/>
<evidence type="ECO:0000313" key="1">
    <source>
        <dbReference type="EMBL" id="ONM53120.1"/>
    </source>
</evidence>
<proteinExistence type="predicted"/>
<reference evidence="1" key="1">
    <citation type="submission" date="2015-12" db="EMBL/GenBank/DDBJ databases">
        <title>Update maize B73 reference genome by single molecule sequencing technologies.</title>
        <authorList>
            <consortium name="Maize Genome Sequencing Project"/>
            <person name="Ware D."/>
        </authorList>
    </citation>
    <scope>NUCLEOTIDE SEQUENCE [LARGE SCALE GENOMIC DNA]</scope>
    <source>
        <tissue evidence="1">Seedling</tissue>
    </source>
</reference>
<gene>
    <name evidence="1" type="ORF">ZEAMMB73_Zm00001d019526</name>
</gene>
<organism evidence="1">
    <name type="scientific">Zea mays</name>
    <name type="common">Maize</name>
    <dbReference type="NCBI Taxonomy" id="4577"/>
    <lineage>
        <taxon>Eukaryota</taxon>
        <taxon>Viridiplantae</taxon>
        <taxon>Streptophyta</taxon>
        <taxon>Embryophyta</taxon>
        <taxon>Tracheophyta</taxon>
        <taxon>Spermatophyta</taxon>
        <taxon>Magnoliopsida</taxon>
        <taxon>Liliopsida</taxon>
        <taxon>Poales</taxon>
        <taxon>Poaceae</taxon>
        <taxon>PACMAD clade</taxon>
        <taxon>Panicoideae</taxon>
        <taxon>Andropogonodae</taxon>
        <taxon>Andropogoneae</taxon>
        <taxon>Tripsacinae</taxon>
        <taxon>Zea</taxon>
    </lineage>
</organism>
<dbReference type="InParanoid" id="A0A1D6HY84"/>
<name>A0A1D6HY84_MAIZE</name>
<dbReference type="AlphaFoldDB" id="A0A1D6HY84"/>
<accession>A0A1D6HY84</accession>
<dbReference type="EMBL" id="CM007650">
    <property type="protein sequence ID" value="ONM53120.1"/>
    <property type="molecule type" value="Genomic_DNA"/>
</dbReference>
<sequence>MVQLVLWTPASLPSSSDRAPVHTRLGSRVHHCSAADSAAAGSVIPADAVTALVAPAIQSVSSLMAVDASFPTQIDSAEDASSPTLVAPVDAPALPVASVVELAAPGPASFPAMEGPANVSKLLDASGVVPAASGPVLVAVNAADYPHEDCSESQGSASVPIQSCLGKCGHLCSAADRPVIVPIAVGVNALVAPAKSSVSSLMAVDDSFPRLVGPVDAPALPDASVVELVAHGTTSFPAEGLSAAVPTLPVASGAGSDVPGPDLLCDVGLDSADYSRLECSAMMNCSHTESAAPLVRPVIFPGPSCPRYCKPILVYSRRDQRPQHDLDSLVVVQSAPTSGLDLLSVTRS</sequence>
<protein>
    <submittedName>
        <fullName evidence="1">Uncharacterized protein</fullName>
    </submittedName>
</protein>